<evidence type="ECO:0000313" key="2">
    <source>
        <dbReference type="Proteomes" id="UP000237347"/>
    </source>
</evidence>
<dbReference type="SUPFAM" id="SSF51197">
    <property type="entry name" value="Clavaminate synthase-like"/>
    <property type="match status" value="1"/>
</dbReference>
<proteinExistence type="predicted"/>
<protein>
    <submittedName>
        <fullName evidence="1">Uncharacterized protein</fullName>
    </submittedName>
</protein>
<accession>A0AAW0L756</accession>
<dbReference type="Proteomes" id="UP000237347">
    <property type="component" value="Unassembled WGS sequence"/>
</dbReference>
<dbReference type="InterPro" id="IPR027443">
    <property type="entry name" value="IPNS-like_sf"/>
</dbReference>
<dbReference type="AlphaFoldDB" id="A0AAW0L756"/>
<sequence length="442" mass="49985">MELKVIDLKAYLAVMDKLDGEPSKITEELGPELTRLCKEVARSLREAGAVVVRDPRCSEEENEKFIEMMERYYESPVEYKRPQERPDFHYQLFLVAVVVTVIVTEMELKVIDLKAYLAVMDKLDGEPSKITEELGPELTRLCKEVARSLREAGAVVVRDPRCSEEENEKFMEMMERYYESPVEYKRPQERPDFHYQVGITPEKVEIPRLMVDEEMQEKVKALPKESQPATLVGSDLKWRYMWSVGPRPAKTRFKELNGAPVIPENFPGWTETMNSWGSKMIAAVEAPHVLGPTGSDLKSYGQEGTVLAGYHYDVNFLTIHGRSKFPALNIWVENGQKVEGSVPEGCLLVQTGKQMEYLTGGDCMAGMHEVVVTEKTTEAIKQALEQNRSLWRVSSTVFAHIASDAVLKPLGHFAESPLASNYPPMYAGEVIKQELSAMNLKG</sequence>
<keyword evidence="2" id="KW-1185">Reference proteome</keyword>
<organism evidence="1 2">
    <name type="scientific">Quercus suber</name>
    <name type="common">Cork oak</name>
    <dbReference type="NCBI Taxonomy" id="58331"/>
    <lineage>
        <taxon>Eukaryota</taxon>
        <taxon>Viridiplantae</taxon>
        <taxon>Streptophyta</taxon>
        <taxon>Embryophyta</taxon>
        <taxon>Tracheophyta</taxon>
        <taxon>Spermatophyta</taxon>
        <taxon>Magnoliopsida</taxon>
        <taxon>eudicotyledons</taxon>
        <taxon>Gunneridae</taxon>
        <taxon>Pentapetalae</taxon>
        <taxon>rosids</taxon>
        <taxon>fabids</taxon>
        <taxon>Fagales</taxon>
        <taxon>Fagaceae</taxon>
        <taxon>Quercus</taxon>
    </lineage>
</organism>
<comment type="caution">
    <text evidence="1">The sequence shown here is derived from an EMBL/GenBank/DDBJ whole genome shotgun (WGS) entry which is preliminary data.</text>
</comment>
<reference evidence="1 2" key="1">
    <citation type="journal article" date="2018" name="Sci. Data">
        <title>The draft genome sequence of cork oak.</title>
        <authorList>
            <person name="Ramos A.M."/>
            <person name="Usie A."/>
            <person name="Barbosa P."/>
            <person name="Barros P.M."/>
            <person name="Capote T."/>
            <person name="Chaves I."/>
            <person name="Simoes F."/>
            <person name="Abreu I."/>
            <person name="Carrasquinho I."/>
            <person name="Faro C."/>
            <person name="Guimaraes J.B."/>
            <person name="Mendonca D."/>
            <person name="Nobrega F."/>
            <person name="Rodrigues L."/>
            <person name="Saibo N.J.M."/>
            <person name="Varela M.C."/>
            <person name="Egas C."/>
            <person name="Matos J."/>
            <person name="Miguel C.M."/>
            <person name="Oliveira M.M."/>
            <person name="Ricardo C.P."/>
            <person name="Goncalves S."/>
        </authorList>
    </citation>
    <scope>NUCLEOTIDE SEQUENCE [LARGE SCALE GENOMIC DNA]</scope>
    <source>
        <strain evidence="2">cv. HL8</strain>
    </source>
</reference>
<evidence type="ECO:0000313" key="1">
    <source>
        <dbReference type="EMBL" id="KAK7846927.1"/>
    </source>
</evidence>
<name>A0AAW0L756_QUESU</name>
<gene>
    <name evidence="1" type="ORF">CFP56_007325</name>
</gene>
<dbReference type="Gene3D" id="2.60.120.330">
    <property type="entry name" value="B-lactam Antibiotic, Isopenicillin N Synthase, Chain"/>
    <property type="match status" value="2"/>
</dbReference>
<dbReference type="EMBL" id="PKMF04000148">
    <property type="protein sequence ID" value="KAK7846927.1"/>
    <property type="molecule type" value="Genomic_DNA"/>
</dbReference>